<evidence type="ECO:0000313" key="11">
    <source>
        <dbReference type="EMBL" id="KDA01868.1"/>
    </source>
</evidence>
<dbReference type="InterPro" id="IPR045584">
    <property type="entry name" value="Pilin-like"/>
</dbReference>
<dbReference type="PANTHER" id="PTHR38779">
    <property type="entry name" value="TYPE II SECRETION SYSTEM PROTEIN I-RELATED"/>
    <property type="match status" value="1"/>
</dbReference>
<dbReference type="STRING" id="1280953.HOC_13164"/>
<keyword evidence="7 9" id="KW-1133">Transmembrane helix</keyword>
<comment type="PTM">
    <text evidence="9">Cleaved by prepilin peptidase.</text>
</comment>
<dbReference type="Gene3D" id="3.30.1300.30">
    <property type="entry name" value="GSPII I/J protein-like"/>
    <property type="match status" value="1"/>
</dbReference>
<comment type="function">
    <text evidence="9">Component of the type II secretion system required for the energy-dependent secretion of extracellular factors such as proteases and toxins from the periplasm.</text>
</comment>
<protein>
    <recommendedName>
        <fullName evidence="9">Type II secretion system protein I</fullName>
        <shortName evidence="9">T2SS minor pseudopilin I</shortName>
    </recommendedName>
</protein>
<evidence type="ECO:0000256" key="7">
    <source>
        <dbReference type="ARBA" id="ARBA00022989"/>
    </source>
</evidence>
<feature type="domain" description="Type II secretion system protein GspI C-terminal" evidence="10">
    <location>
        <begin position="40"/>
        <end position="115"/>
    </location>
</feature>
<evidence type="ECO:0000259" key="10">
    <source>
        <dbReference type="Pfam" id="PF02501"/>
    </source>
</evidence>
<sequence length="121" mass="13131">MLADRGFSLIEVLVALTVLSIAGVAFIRVAQSHIDRLDRLEVRVLADIVAQNTLVELRLAPSRIRSAPERVEMAGREWRVSVESRASSDPDLADLNISVSEADAKRPATTLHAFVDTAGPS</sequence>
<keyword evidence="8 9" id="KW-0472">Membrane</keyword>
<dbReference type="GO" id="GO:0015627">
    <property type="term" value="C:type II protein secretion system complex"/>
    <property type="evidence" value="ECO:0007669"/>
    <property type="project" value="UniProtKB-UniRule"/>
</dbReference>
<dbReference type="PROSITE" id="PS00409">
    <property type="entry name" value="PROKAR_NTER_METHYL"/>
    <property type="match status" value="1"/>
</dbReference>
<dbReference type="InterPro" id="IPR012902">
    <property type="entry name" value="N_methyl_site"/>
</dbReference>
<dbReference type="PANTHER" id="PTHR38779:SF2">
    <property type="entry name" value="TYPE II SECRETION SYSTEM PROTEIN I-RELATED"/>
    <property type="match status" value="1"/>
</dbReference>
<evidence type="ECO:0000256" key="1">
    <source>
        <dbReference type="ARBA" id="ARBA00004377"/>
    </source>
</evidence>
<evidence type="ECO:0000256" key="2">
    <source>
        <dbReference type="ARBA" id="ARBA00008358"/>
    </source>
</evidence>
<dbReference type="GO" id="GO:0005886">
    <property type="term" value="C:plasma membrane"/>
    <property type="evidence" value="ECO:0007669"/>
    <property type="project" value="UniProtKB-SubCell"/>
</dbReference>
<dbReference type="GO" id="GO:0015628">
    <property type="term" value="P:protein secretion by the type II secretion system"/>
    <property type="evidence" value="ECO:0007669"/>
    <property type="project" value="UniProtKB-UniRule"/>
</dbReference>
<name>A0A059G603_9PROT</name>
<accession>A0A059G603</accession>
<evidence type="ECO:0000256" key="8">
    <source>
        <dbReference type="ARBA" id="ARBA00023136"/>
    </source>
</evidence>
<keyword evidence="12" id="KW-1185">Reference proteome</keyword>
<comment type="subcellular location">
    <subcellularLocation>
        <location evidence="1 9">Cell inner membrane</location>
        <topology evidence="1 9">Single-pass membrane protein</topology>
    </subcellularLocation>
</comment>
<gene>
    <name evidence="11" type="ORF">HOC_13164</name>
</gene>
<comment type="subunit">
    <text evidence="9">Type II secretion is composed of four main components: the outer membrane complex, the inner membrane complex, the cytoplasmic secretion ATPase and the periplasm-spanning pseudopilus.</text>
</comment>
<keyword evidence="4 9" id="KW-0488">Methylation</keyword>
<dbReference type="Pfam" id="PF02501">
    <property type="entry name" value="T2SSI"/>
    <property type="match status" value="1"/>
</dbReference>
<proteinExistence type="inferred from homology"/>
<dbReference type="EMBL" id="ARYL01000020">
    <property type="protein sequence ID" value="KDA01868.1"/>
    <property type="molecule type" value="Genomic_DNA"/>
</dbReference>
<keyword evidence="3" id="KW-1003">Cell membrane</keyword>
<reference evidence="11 12" key="1">
    <citation type="journal article" date="2014" name="Antonie Van Leeuwenhoek">
        <title>Hyphomonas beringensis sp. nov. and Hyphomonas chukchiensis sp. nov., isolated from surface seawater of the Bering Sea and Chukchi Sea.</title>
        <authorList>
            <person name="Li C."/>
            <person name="Lai Q."/>
            <person name="Li G."/>
            <person name="Dong C."/>
            <person name="Wang J."/>
            <person name="Liao Y."/>
            <person name="Shao Z."/>
        </authorList>
    </citation>
    <scope>NUCLEOTIDE SEQUENCE [LARGE SCALE GENOMIC DNA]</scope>
    <source>
        <strain evidence="11 12">SCH89</strain>
    </source>
</reference>
<feature type="transmembrane region" description="Helical" evidence="9">
    <location>
        <begin position="6"/>
        <end position="30"/>
    </location>
</feature>
<dbReference type="PATRIC" id="fig|1280953.3.peg.2649"/>
<comment type="caution">
    <text evidence="11">The sequence shown here is derived from an EMBL/GenBank/DDBJ whole genome shotgun (WGS) entry which is preliminary data.</text>
</comment>
<keyword evidence="6 9" id="KW-0812">Transmembrane</keyword>
<dbReference type="AlphaFoldDB" id="A0A059G603"/>
<dbReference type="InterPro" id="IPR010052">
    <property type="entry name" value="T2SS_protein-GspI"/>
</dbReference>
<comment type="similarity">
    <text evidence="2 9">Belongs to the GSP I family.</text>
</comment>
<evidence type="ECO:0000256" key="6">
    <source>
        <dbReference type="ARBA" id="ARBA00022692"/>
    </source>
</evidence>
<evidence type="ECO:0000256" key="5">
    <source>
        <dbReference type="ARBA" id="ARBA00022519"/>
    </source>
</evidence>
<evidence type="ECO:0000256" key="4">
    <source>
        <dbReference type="ARBA" id="ARBA00022481"/>
    </source>
</evidence>
<organism evidence="11 12">
    <name type="scientific">Hyphomonas oceanitis SCH89</name>
    <dbReference type="NCBI Taxonomy" id="1280953"/>
    <lineage>
        <taxon>Bacteria</taxon>
        <taxon>Pseudomonadati</taxon>
        <taxon>Pseudomonadota</taxon>
        <taxon>Alphaproteobacteria</taxon>
        <taxon>Hyphomonadales</taxon>
        <taxon>Hyphomonadaceae</taxon>
        <taxon>Hyphomonas</taxon>
    </lineage>
</organism>
<dbReference type="Pfam" id="PF07963">
    <property type="entry name" value="N_methyl"/>
    <property type="match status" value="1"/>
</dbReference>
<dbReference type="InterPro" id="IPR003413">
    <property type="entry name" value="T2SS_GspI_C"/>
</dbReference>
<evidence type="ECO:0000256" key="3">
    <source>
        <dbReference type="ARBA" id="ARBA00022475"/>
    </source>
</evidence>
<keyword evidence="5 9" id="KW-0997">Cell inner membrane</keyword>
<dbReference type="NCBIfam" id="TIGR02532">
    <property type="entry name" value="IV_pilin_GFxxxE"/>
    <property type="match status" value="1"/>
</dbReference>
<dbReference type="SUPFAM" id="SSF54523">
    <property type="entry name" value="Pili subunits"/>
    <property type="match status" value="1"/>
</dbReference>
<dbReference type="NCBIfam" id="TIGR01707">
    <property type="entry name" value="gspI"/>
    <property type="match status" value="1"/>
</dbReference>
<evidence type="ECO:0000313" key="12">
    <source>
        <dbReference type="Proteomes" id="UP000024942"/>
    </source>
</evidence>
<evidence type="ECO:0000256" key="9">
    <source>
        <dbReference type="RuleBase" id="RU368030"/>
    </source>
</evidence>
<dbReference type="eggNOG" id="COG4967">
    <property type="taxonomic scope" value="Bacteria"/>
</dbReference>
<dbReference type="Proteomes" id="UP000024942">
    <property type="component" value="Unassembled WGS sequence"/>
</dbReference>